<sequence length="157" mass="17268">MSDPKYRRYIEVDDFGNKREVVEEVRVVSSTPVPSWQSAGGVAMGVPAAQFPAQRSGTIYICSPAPAPPPPPQVNYVCRPVTYERPRSPPPTRALFYAPACDRRQDYGAIPMSALMAAMMPAGTSIFGLGSASMELQHKHMTAGPRFPGQIEFRHRF</sequence>
<protein>
    <submittedName>
        <fullName evidence="1">Uncharacterized protein</fullName>
    </submittedName>
</protein>
<proteinExistence type="predicted"/>
<name>A0A3G5AC38_9VIRU</name>
<evidence type="ECO:0000313" key="1">
    <source>
        <dbReference type="EMBL" id="AYV84818.1"/>
    </source>
</evidence>
<dbReference type="EMBL" id="MK072423">
    <property type="protein sequence ID" value="AYV84818.1"/>
    <property type="molecule type" value="Genomic_DNA"/>
</dbReference>
<reference evidence="1" key="1">
    <citation type="submission" date="2018-10" db="EMBL/GenBank/DDBJ databases">
        <title>Hidden diversity of soil giant viruses.</title>
        <authorList>
            <person name="Schulz F."/>
            <person name="Alteio L."/>
            <person name="Goudeau D."/>
            <person name="Ryan E.M."/>
            <person name="Malmstrom R.R."/>
            <person name="Blanchard J."/>
            <person name="Woyke T."/>
        </authorList>
    </citation>
    <scope>NUCLEOTIDE SEQUENCE</scope>
    <source>
        <strain evidence="1">HYV1</strain>
    </source>
</reference>
<accession>A0A3G5AC38</accession>
<gene>
    <name evidence="1" type="ORF">Hyperionvirus41_5</name>
</gene>
<organism evidence="1">
    <name type="scientific">Hyperionvirus sp</name>
    <dbReference type="NCBI Taxonomy" id="2487770"/>
    <lineage>
        <taxon>Viruses</taxon>
        <taxon>Varidnaviria</taxon>
        <taxon>Bamfordvirae</taxon>
        <taxon>Nucleocytoviricota</taxon>
        <taxon>Megaviricetes</taxon>
        <taxon>Imitervirales</taxon>
        <taxon>Mimiviridae</taxon>
        <taxon>Klosneuvirinae</taxon>
    </lineage>
</organism>